<feature type="chain" id="PRO_5034439941" description="Dolichol-phosphate mannosyltransferase subunit 1" evidence="18">
    <location>
        <begin position="37"/>
        <end position="340"/>
    </location>
</feature>
<sequence length="340" mass="38014">MREPRAKSQQRLRTAGALSLLPFLLFLFLTTGYASGRPPLVRDHTTANHQTHVGIENSVIVPAYHEAENIPVLVRRIFAAVEVELADASRTEVVIVDDDSKDGTIEAVNVLRAQGYNVVLVTRTGDEKGLSSAVLRGFQEARGENWVVMDADLQHPPEYVPAFFKAMSAHHSFVIGTRYGPGGAVDKDWPFFRRLMSSVARSLARPLTATSDPMSGFFGLTRDLYMDSKPINPVGFKIALELLLKTGVEKHPHELGEVSYAFAKRTVGASKLSSKTIIKYLYHLANLYRWQMGFFGLILLEGLLVGICWAGLYAIEVGSVFWKGWRRRELRRKEKGRLEV</sequence>
<comment type="similarity">
    <text evidence="6 16">Belongs to the glycosyltransferase 2 family.</text>
</comment>
<dbReference type="EC" id="2.4.1.83" evidence="16"/>
<feature type="signal peptide" evidence="18">
    <location>
        <begin position="1"/>
        <end position="36"/>
    </location>
</feature>
<comment type="cofactor">
    <cofactor evidence="2">
        <name>Mn(2+)</name>
        <dbReference type="ChEBI" id="CHEBI:29035"/>
    </cofactor>
</comment>
<keyword evidence="12 17" id="KW-1133">Transmembrane helix</keyword>
<dbReference type="PANTHER" id="PTHR43398:SF1">
    <property type="entry name" value="DOLICHOL-PHOSPHATE MANNOSYLTRANSFERASE SUBUNIT 1"/>
    <property type="match status" value="1"/>
</dbReference>
<evidence type="ECO:0000256" key="11">
    <source>
        <dbReference type="ARBA" id="ARBA00022842"/>
    </source>
</evidence>
<dbReference type="InterPro" id="IPR001173">
    <property type="entry name" value="Glyco_trans_2-like"/>
</dbReference>
<dbReference type="GO" id="GO:0006488">
    <property type="term" value="P:dolichol-linked oligosaccharide biosynthetic process"/>
    <property type="evidence" value="ECO:0007669"/>
    <property type="project" value="TreeGrafter"/>
</dbReference>
<dbReference type="PANTHER" id="PTHR43398">
    <property type="entry name" value="DOLICHOL-PHOSPHATE MANNOSYLTRANSFERASE SUBUNIT 1"/>
    <property type="match status" value="1"/>
</dbReference>
<protein>
    <recommendedName>
        <fullName evidence="16">Dolichol-phosphate mannosyltransferase subunit 1</fullName>
        <ecNumber evidence="16">2.4.1.83</ecNumber>
    </recommendedName>
</protein>
<dbReference type="FunFam" id="3.90.550.10:FF:000119">
    <property type="entry name" value="Dolichol-phosphate mannosyltransferase subunit 1"/>
    <property type="match status" value="1"/>
</dbReference>
<organism evidence="20 21">
    <name type="scientific">Mycena chlorophos</name>
    <name type="common">Agaric fungus</name>
    <name type="synonym">Agaricus chlorophos</name>
    <dbReference type="NCBI Taxonomy" id="658473"/>
    <lineage>
        <taxon>Eukaryota</taxon>
        <taxon>Fungi</taxon>
        <taxon>Dikarya</taxon>
        <taxon>Basidiomycota</taxon>
        <taxon>Agaricomycotina</taxon>
        <taxon>Agaricomycetes</taxon>
        <taxon>Agaricomycetidae</taxon>
        <taxon>Agaricales</taxon>
        <taxon>Marasmiineae</taxon>
        <taxon>Mycenaceae</taxon>
        <taxon>Mycena</taxon>
    </lineage>
</organism>
<evidence type="ECO:0000256" key="18">
    <source>
        <dbReference type="SAM" id="SignalP"/>
    </source>
</evidence>
<comment type="subunit">
    <text evidence="16">Component of the dolichol-phosphate mannose (DPM) synthase complex.</text>
</comment>
<evidence type="ECO:0000256" key="13">
    <source>
        <dbReference type="ARBA" id="ARBA00023136"/>
    </source>
</evidence>
<feature type="transmembrane region" description="Helical" evidence="17">
    <location>
        <begin position="294"/>
        <end position="322"/>
    </location>
</feature>
<comment type="function">
    <text evidence="15 16">Transfers mannose from GDP-mannose to dolichol monophosphate to form dolichol phosphate mannose (Dol-P-Man) which is the mannosyl donor in pathways leading to N-glycosylation, glycosyl phosphatidylinositol membrane anchoring, and O-mannosylation of proteins.</text>
</comment>
<evidence type="ECO:0000256" key="14">
    <source>
        <dbReference type="ARBA" id="ARBA00023211"/>
    </source>
</evidence>
<evidence type="ECO:0000259" key="19">
    <source>
        <dbReference type="Pfam" id="PF00535"/>
    </source>
</evidence>
<evidence type="ECO:0000256" key="9">
    <source>
        <dbReference type="ARBA" id="ARBA00022692"/>
    </source>
</evidence>
<evidence type="ECO:0000313" key="21">
    <source>
        <dbReference type="Proteomes" id="UP000613580"/>
    </source>
</evidence>
<dbReference type="GO" id="GO:0035269">
    <property type="term" value="P:protein O-linked glycosylation via mannose"/>
    <property type="evidence" value="ECO:0007669"/>
    <property type="project" value="TreeGrafter"/>
</dbReference>
<keyword evidence="21" id="KW-1185">Reference proteome</keyword>
<dbReference type="OrthoDB" id="2603at2759"/>
<dbReference type="Proteomes" id="UP000613580">
    <property type="component" value="Unassembled WGS sequence"/>
</dbReference>
<dbReference type="GO" id="GO:0006506">
    <property type="term" value="P:GPI anchor biosynthetic process"/>
    <property type="evidence" value="ECO:0007669"/>
    <property type="project" value="TreeGrafter"/>
</dbReference>
<proteinExistence type="inferred from homology"/>
<evidence type="ECO:0000256" key="3">
    <source>
        <dbReference type="ARBA" id="ARBA00001946"/>
    </source>
</evidence>
<evidence type="ECO:0000256" key="1">
    <source>
        <dbReference type="ARBA" id="ARBA00001913"/>
    </source>
</evidence>
<dbReference type="GO" id="GO:0046872">
    <property type="term" value="F:metal ion binding"/>
    <property type="evidence" value="ECO:0007669"/>
    <property type="project" value="UniProtKB-KW"/>
</dbReference>
<keyword evidence="16" id="KW-0256">Endoplasmic reticulum</keyword>
<evidence type="ECO:0000256" key="7">
    <source>
        <dbReference type="ARBA" id="ARBA00022676"/>
    </source>
</evidence>
<keyword evidence="13 17" id="KW-0472">Membrane</keyword>
<keyword evidence="14" id="KW-0464">Manganese</keyword>
<comment type="caution">
    <text evidence="20">The sequence shown here is derived from an EMBL/GenBank/DDBJ whole genome shotgun (WGS) entry which is preliminary data.</text>
</comment>
<dbReference type="UniPathway" id="UPA00378"/>
<dbReference type="GO" id="GO:0005789">
    <property type="term" value="C:endoplasmic reticulum membrane"/>
    <property type="evidence" value="ECO:0007669"/>
    <property type="project" value="TreeGrafter"/>
</dbReference>
<reference evidence="20" key="1">
    <citation type="submission" date="2020-05" db="EMBL/GenBank/DDBJ databases">
        <title>Mycena genomes resolve the evolution of fungal bioluminescence.</title>
        <authorList>
            <person name="Tsai I.J."/>
        </authorList>
    </citation>
    <scope>NUCLEOTIDE SEQUENCE</scope>
    <source>
        <strain evidence="20">110903Hualien_Pintung</strain>
    </source>
</reference>
<keyword evidence="7 16" id="KW-0328">Glycosyltransferase</keyword>
<evidence type="ECO:0000256" key="17">
    <source>
        <dbReference type="SAM" id="Phobius"/>
    </source>
</evidence>
<comment type="catalytic activity">
    <reaction evidence="16">
        <text>a di-trans,poly-cis-dolichyl phosphate + GDP-alpha-D-mannose = a di-trans,poly-cis-dolichyl beta-D-mannosyl phosphate + GDP</text>
        <dbReference type="Rhea" id="RHEA:21184"/>
        <dbReference type="Rhea" id="RHEA-COMP:19498"/>
        <dbReference type="Rhea" id="RHEA-COMP:19501"/>
        <dbReference type="ChEBI" id="CHEBI:57527"/>
        <dbReference type="ChEBI" id="CHEBI:57683"/>
        <dbReference type="ChEBI" id="CHEBI:58189"/>
        <dbReference type="ChEBI" id="CHEBI:58211"/>
    </reaction>
</comment>
<keyword evidence="11" id="KW-0460">Magnesium</keyword>
<dbReference type="AlphaFoldDB" id="A0A8H6TGJ7"/>
<dbReference type="EMBL" id="JACAZE010000005">
    <property type="protein sequence ID" value="KAF7317130.1"/>
    <property type="molecule type" value="Genomic_DNA"/>
</dbReference>
<comment type="pathway">
    <text evidence="5 16">Protein modification; protein glycosylation.</text>
</comment>
<comment type="cofactor">
    <cofactor evidence="3">
        <name>Mg(2+)</name>
        <dbReference type="ChEBI" id="CHEBI:18420"/>
    </cofactor>
</comment>
<evidence type="ECO:0000256" key="5">
    <source>
        <dbReference type="ARBA" id="ARBA00004922"/>
    </source>
</evidence>
<dbReference type="CDD" id="cd06442">
    <property type="entry name" value="DPM1_like"/>
    <property type="match status" value="1"/>
</dbReference>
<accession>A0A8H6TGJ7</accession>
<keyword evidence="10" id="KW-0479">Metal-binding</keyword>
<evidence type="ECO:0000256" key="8">
    <source>
        <dbReference type="ARBA" id="ARBA00022679"/>
    </source>
</evidence>
<keyword evidence="8 16" id="KW-0808">Transferase</keyword>
<dbReference type="Gene3D" id="3.90.550.10">
    <property type="entry name" value="Spore Coat Polysaccharide Biosynthesis Protein SpsA, Chain A"/>
    <property type="match status" value="1"/>
</dbReference>
<evidence type="ECO:0000256" key="15">
    <source>
        <dbReference type="ARBA" id="ARBA00053724"/>
    </source>
</evidence>
<evidence type="ECO:0000256" key="10">
    <source>
        <dbReference type="ARBA" id="ARBA00022723"/>
    </source>
</evidence>
<keyword evidence="18" id="KW-0732">Signal</keyword>
<dbReference type="Pfam" id="PF00535">
    <property type="entry name" value="Glycos_transf_2"/>
    <property type="match status" value="1"/>
</dbReference>
<evidence type="ECO:0000256" key="12">
    <source>
        <dbReference type="ARBA" id="ARBA00022989"/>
    </source>
</evidence>
<dbReference type="GO" id="GO:0004582">
    <property type="term" value="F:dolichyl-phosphate beta-D-mannosyltransferase activity"/>
    <property type="evidence" value="ECO:0007669"/>
    <property type="project" value="UniProtKB-UniRule"/>
</dbReference>
<name>A0A8H6TGJ7_MYCCL</name>
<dbReference type="InterPro" id="IPR029044">
    <property type="entry name" value="Nucleotide-diphossugar_trans"/>
</dbReference>
<evidence type="ECO:0000313" key="20">
    <source>
        <dbReference type="EMBL" id="KAF7317130.1"/>
    </source>
</evidence>
<keyword evidence="9 17" id="KW-0812">Transmembrane</keyword>
<feature type="domain" description="Glycosyltransferase 2-like" evidence="19">
    <location>
        <begin position="58"/>
        <end position="223"/>
    </location>
</feature>
<dbReference type="InterPro" id="IPR039528">
    <property type="entry name" value="DPM1-like"/>
</dbReference>
<comment type="cofactor">
    <cofactor evidence="1">
        <name>Ca(2+)</name>
        <dbReference type="ChEBI" id="CHEBI:29108"/>
    </cofactor>
</comment>
<evidence type="ECO:0000256" key="6">
    <source>
        <dbReference type="ARBA" id="ARBA00006739"/>
    </source>
</evidence>
<comment type="subcellular location">
    <subcellularLocation>
        <location evidence="4">Endomembrane system</location>
    </subcellularLocation>
    <subcellularLocation>
        <location evidence="16">Endoplasmic reticulum</location>
    </subcellularLocation>
</comment>
<dbReference type="SUPFAM" id="SSF53448">
    <property type="entry name" value="Nucleotide-diphospho-sugar transferases"/>
    <property type="match status" value="1"/>
</dbReference>
<evidence type="ECO:0000256" key="2">
    <source>
        <dbReference type="ARBA" id="ARBA00001936"/>
    </source>
</evidence>
<evidence type="ECO:0000256" key="4">
    <source>
        <dbReference type="ARBA" id="ARBA00004308"/>
    </source>
</evidence>
<evidence type="ECO:0000256" key="16">
    <source>
        <dbReference type="RuleBase" id="RU365083"/>
    </source>
</evidence>
<gene>
    <name evidence="20" type="ORF">HMN09_00447700</name>
</gene>